<dbReference type="InterPro" id="IPR005182">
    <property type="entry name" value="YdbS-like_PH"/>
</dbReference>
<name>D3Q730_STANL</name>
<dbReference type="AlphaFoldDB" id="D3Q730"/>
<accession>D3Q730</accession>
<organism evidence="4 5">
    <name type="scientific">Stackebrandtia nassauensis (strain DSM 44728 / CIP 108903 / NRRL B-16338 / NBRC 102104 / LLR-40K-21)</name>
    <dbReference type="NCBI Taxonomy" id="446470"/>
    <lineage>
        <taxon>Bacteria</taxon>
        <taxon>Bacillati</taxon>
        <taxon>Actinomycetota</taxon>
        <taxon>Actinomycetes</taxon>
        <taxon>Glycomycetales</taxon>
        <taxon>Glycomycetaceae</taxon>
        <taxon>Stackebrandtia</taxon>
    </lineage>
</organism>
<dbReference type="STRING" id="446470.Snas_0717"/>
<evidence type="ECO:0000256" key="1">
    <source>
        <dbReference type="SAM" id="MobiDB-lite"/>
    </source>
</evidence>
<dbReference type="PANTHER" id="PTHR37938:SF1">
    <property type="entry name" value="BLL0215 PROTEIN"/>
    <property type="match status" value="1"/>
</dbReference>
<dbReference type="HOGENOM" id="CLU_082134_0_0_11"/>
<dbReference type="eggNOG" id="COG3428">
    <property type="taxonomic scope" value="Bacteria"/>
</dbReference>
<sequence length="255" mass="28398">MNDGKHAGDGGPAEYAEGRVTEPLDPPSQRRPSEGAAPDIAEDDLKGFRFDASGMPLGPSDMPVPDVPSPLAARYLFPTEKYRGEWRRHWIHLMPVIVIGVLATFVGGYITGVFGKGGNSTLVTGVIVVYLCILLWGAWRVFDWYFDRFILTNKRVMVINGIITRKVAMMPLLRVTDMKYEQSPLGRMMNYGSFVMESAGQDQALREVKHLPDPNELYLQICEEMYEPEAVDARDTVDESLDEPLTADNKQGGDA</sequence>
<keyword evidence="2" id="KW-0812">Transmembrane</keyword>
<feature type="region of interest" description="Disordered" evidence="1">
    <location>
        <begin position="231"/>
        <end position="255"/>
    </location>
</feature>
<evidence type="ECO:0000259" key="3">
    <source>
        <dbReference type="Pfam" id="PF03703"/>
    </source>
</evidence>
<evidence type="ECO:0000256" key="2">
    <source>
        <dbReference type="SAM" id="Phobius"/>
    </source>
</evidence>
<dbReference type="KEGG" id="sna:Snas_0717"/>
<keyword evidence="2" id="KW-1133">Transmembrane helix</keyword>
<feature type="region of interest" description="Disordered" evidence="1">
    <location>
        <begin position="1"/>
        <end position="42"/>
    </location>
</feature>
<dbReference type="RefSeq" id="WP_013016000.1">
    <property type="nucleotide sequence ID" value="NC_013947.1"/>
</dbReference>
<dbReference type="Pfam" id="PF03703">
    <property type="entry name" value="bPH_2"/>
    <property type="match status" value="1"/>
</dbReference>
<feature type="domain" description="YdbS-like PH" evidence="3">
    <location>
        <begin position="144"/>
        <end position="220"/>
    </location>
</feature>
<dbReference type="EMBL" id="CP001778">
    <property type="protein sequence ID" value="ADD40429.1"/>
    <property type="molecule type" value="Genomic_DNA"/>
</dbReference>
<keyword evidence="5" id="KW-1185">Reference proteome</keyword>
<evidence type="ECO:0000313" key="5">
    <source>
        <dbReference type="Proteomes" id="UP000000844"/>
    </source>
</evidence>
<proteinExistence type="predicted"/>
<protein>
    <submittedName>
        <fullName evidence="4">Membrane-flanked domain protein</fullName>
    </submittedName>
</protein>
<reference evidence="4 5" key="1">
    <citation type="journal article" date="2009" name="Stand. Genomic Sci.">
        <title>Complete genome sequence of Stackebrandtia nassauensis type strain (LLR-40K-21).</title>
        <authorList>
            <person name="Munk C."/>
            <person name="Lapidus A."/>
            <person name="Copeland A."/>
            <person name="Jando M."/>
            <person name="Mayilraj S."/>
            <person name="Glavina Del Rio T."/>
            <person name="Nolan M."/>
            <person name="Chen F."/>
            <person name="Lucas S."/>
            <person name="Tice H."/>
            <person name="Cheng J.F."/>
            <person name="Han C."/>
            <person name="Detter J.C."/>
            <person name="Bruce D."/>
            <person name="Goodwin L."/>
            <person name="Chain P."/>
            <person name="Pitluck S."/>
            <person name="Goker M."/>
            <person name="Ovchinikova G."/>
            <person name="Pati A."/>
            <person name="Ivanova N."/>
            <person name="Mavromatis K."/>
            <person name="Chen A."/>
            <person name="Palaniappan K."/>
            <person name="Land M."/>
            <person name="Hauser L."/>
            <person name="Chang Y.J."/>
            <person name="Jeffries C.D."/>
            <person name="Bristow J."/>
            <person name="Eisen J.A."/>
            <person name="Markowitz V."/>
            <person name="Hugenholtz P."/>
            <person name="Kyrpides N.C."/>
            <person name="Klenk H.P."/>
        </authorList>
    </citation>
    <scope>NUCLEOTIDE SEQUENCE [LARGE SCALE GENOMIC DNA]</scope>
    <source>
        <strain evidence="5">DSM 44728 / CIP 108903 / NRRL B-16338 / NBRC 102104 / LLR-40K-21</strain>
    </source>
</reference>
<evidence type="ECO:0000313" key="4">
    <source>
        <dbReference type="EMBL" id="ADD40429.1"/>
    </source>
</evidence>
<gene>
    <name evidence="4" type="ordered locus">Snas_0717</name>
</gene>
<dbReference type="OrthoDB" id="3354538at2"/>
<feature type="transmembrane region" description="Helical" evidence="2">
    <location>
        <begin position="122"/>
        <end position="142"/>
    </location>
</feature>
<dbReference type="Proteomes" id="UP000000844">
    <property type="component" value="Chromosome"/>
</dbReference>
<dbReference type="PANTHER" id="PTHR37938">
    <property type="entry name" value="BLL0215 PROTEIN"/>
    <property type="match status" value="1"/>
</dbReference>
<keyword evidence="2" id="KW-0472">Membrane</keyword>
<feature type="transmembrane region" description="Helical" evidence="2">
    <location>
        <begin position="90"/>
        <end position="110"/>
    </location>
</feature>